<proteinExistence type="predicted"/>
<reference evidence="1" key="1">
    <citation type="journal article" date="2018" name="Nat. Commun.">
        <title>Diversity and evolution of the emerging Pandoraviridae family.</title>
        <authorList>
            <person name="Legendre M."/>
            <person name="Fabre E."/>
            <person name="Poirot O."/>
            <person name="Jeudy S."/>
            <person name="Lartigue A."/>
            <person name="Alempic J.M."/>
            <person name="Beucher L."/>
            <person name="Philippe N."/>
            <person name="Bertaux L."/>
            <person name="Christo-Foroux E."/>
            <person name="Labadie K."/>
            <person name="Coute Y."/>
            <person name="Abergel C."/>
            <person name="Claverie J.M."/>
        </authorList>
    </citation>
    <scope>NUCLEOTIDE SEQUENCE [LARGE SCALE GENOMIC DNA]</scope>
    <source>
        <strain evidence="1">Macleodensis</strain>
    </source>
</reference>
<sequence>MEHRAEPFMSDLTRRRIVSTHTRAPTDTASTRDQIDQLTLLVLRARDHGTPLDDAFRDNARHQLGLAHDSFARLLCDALDDIQRQVAEERRIQQELDDRLDAADSSRSMSFWAFLLSCCGTRR</sequence>
<name>A0A2U7UFZ8_9VIRU</name>
<dbReference type="GeneID" id="36841883"/>
<dbReference type="KEGG" id="vg:36841883"/>
<gene>
    <name evidence="1" type="ORF">pmac_cds_740</name>
</gene>
<evidence type="ECO:0000313" key="1">
    <source>
        <dbReference type="EMBL" id="AVK77428.1"/>
    </source>
</evidence>
<dbReference type="RefSeq" id="YP_009481424.1">
    <property type="nucleotide sequence ID" value="NC_037665.1"/>
</dbReference>
<accession>A0A2U7UFZ8</accession>
<dbReference type="EMBL" id="MG011691">
    <property type="protein sequence ID" value="AVK77428.1"/>
    <property type="molecule type" value="Genomic_DNA"/>
</dbReference>
<protein>
    <submittedName>
        <fullName evidence="1">Uncharacterized protein</fullName>
    </submittedName>
</protein>
<organism evidence="1">
    <name type="scientific">Pandoravirus macleodensis</name>
    <dbReference type="NCBI Taxonomy" id="2107707"/>
    <lineage>
        <taxon>Viruses</taxon>
        <taxon>Pandoravirus</taxon>
    </lineage>
</organism>
<dbReference type="Proteomes" id="UP000249758">
    <property type="component" value="Segment"/>
</dbReference>